<evidence type="ECO:0000313" key="2">
    <source>
        <dbReference type="Proteomes" id="UP001162992"/>
    </source>
</evidence>
<comment type="caution">
    <text evidence="1">The sequence shown here is derived from an EMBL/GenBank/DDBJ whole genome shotgun (WGS) entry which is preliminary data.</text>
</comment>
<organism evidence="1 2">
    <name type="scientific">Diphasiastrum complanatum</name>
    <name type="common">Issler's clubmoss</name>
    <name type="synonym">Lycopodium complanatum</name>
    <dbReference type="NCBI Taxonomy" id="34168"/>
    <lineage>
        <taxon>Eukaryota</taxon>
        <taxon>Viridiplantae</taxon>
        <taxon>Streptophyta</taxon>
        <taxon>Embryophyta</taxon>
        <taxon>Tracheophyta</taxon>
        <taxon>Lycopodiopsida</taxon>
        <taxon>Lycopodiales</taxon>
        <taxon>Lycopodiaceae</taxon>
        <taxon>Lycopodioideae</taxon>
        <taxon>Diphasiastrum</taxon>
    </lineage>
</organism>
<gene>
    <name evidence="1" type="ORF">O6H91_13G034800</name>
</gene>
<dbReference type="EMBL" id="CM055104">
    <property type="protein sequence ID" value="KAJ7533140.1"/>
    <property type="molecule type" value="Genomic_DNA"/>
</dbReference>
<reference evidence="2" key="1">
    <citation type="journal article" date="2024" name="Proc. Natl. Acad. Sci. U.S.A.">
        <title>Extraordinary preservation of gene collinearity over three hundred million years revealed in homosporous lycophytes.</title>
        <authorList>
            <person name="Li C."/>
            <person name="Wickell D."/>
            <person name="Kuo L.Y."/>
            <person name="Chen X."/>
            <person name="Nie B."/>
            <person name="Liao X."/>
            <person name="Peng D."/>
            <person name="Ji J."/>
            <person name="Jenkins J."/>
            <person name="Williams M."/>
            <person name="Shu S."/>
            <person name="Plott C."/>
            <person name="Barry K."/>
            <person name="Rajasekar S."/>
            <person name="Grimwood J."/>
            <person name="Han X."/>
            <person name="Sun S."/>
            <person name="Hou Z."/>
            <person name="He W."/>
            <person name="Dai G."/>
            <person name="Sun C."/>
            <person name="Schmutz J."/>
            <person name="Leebens-Mack J.H."/>
            <person name="Li F.W."/>
            <person name="Wang L."/>
        </authorList>
    </citation>
    <scope>NUCLEOTIDE SEQUENCE [LARGE SCALE GENOMIC DNA]</scope>
    <source>
        <strain evidence="2">cv. PW_Plant_1</strain>
    </source>
</reference>
<dbReference type="Proteomes" id="UP001162992">
    <property type="component" value="Chromosome 13"/>
</dbReference>
<proteinExistence type="predicted"/>
<keyword evidence="2" id="KW-1185">Reference proteome</keyword>
<protein>
    <submittedName>
        <fullName evidence="1">Uncharacterized protein</fullName>
    </submittedName>
</protein>
<sequence length="910" mass="100402">MDANSKERDDCRERIRAYIHQLPLVDTHAHNLVALDSLMPFVQAFSEAQGEALQQAAHTLCFKRSLRDISILYGTRPLLESIEAHRQKAGLEAISTECFISANISTLLLDDGLRVNKMHNLEWHRKYVPSVHKVLRIEALAEDILNEDPPGGITWTLHSFIERFLAILNSYPSNVLTKKIVALKSIAAYRSGLNIDPNVPCQDAEAGLMDDLGDRPLRIKNKFIIDFIFVRALEFASLHNIPLQLHSGFGDKDLDLRLANPLHLRSILEDKRFSRSRLVLLHASYPYMREASYICSVYPQIYLDFGLAVPKLSIRGMQSTISQLVELAPLNKIMFSTDGYAFPETFYLGAKWTREILTSVLSEACESGDLAFEEAILYAHGILRGNALNLYKLDDGSATGRKRDELSLTREDGLCLSQIREKGRQVFLEETQRDGTETNGYAASVFQNHGTRVRKEVANSNVAAAGSEPSDSANSQSVKHVRLLWADGSGKLRSRVVPAERFKKVTVSYGVGLTQCCMGMSSHSDGPSEGCGLTAVGEIRLIPDLSTKYQLPWFSEHEVVLVDMHLDRGRPWQYCPRSTLQHVAGILDREFGLVARAGFEKEFYLLKPSHKKSPKWKGVDSTLYCSSAAFDAVSHVLSDICNSLKSLDVTVEQMHAEAGGGQFELSIEHSPSSSAADKVLFVRETVKAVSKKHGLLATFTPKYFPGDAGSGSHVHISLWQGGKNVFMGDTGSRYGMSKIGEEFLAGVLHHLPAVLAFTAPHPNSYARIQPNTWSGAYQCWGKDNREAPLRTASPPGVSADVVSNFELKSFDGCSNPHLGLAAIIAAGIDGLRKHLQLPDPTEVNPAMLPEGSLPKMPSSLEEAVAALSQDEALNEILGVPLVTAISAIRKADIRFCADKENVQELLVEQY</sequence>
<evidence type="ECO:0000313" key="1">
    <source>
        <dbReference type="EMBL" id="KAJ7533140.1"/>
    </source>
</evidence>
<name>A0ACC2BTP5_DIPCM</name>
<accession>A0ACC2BTP5</accession>